<evidence type="ECO:0000256" key="1">
    <source>
        <dbReference type="SAM" id="MobiDB-lite"/>
    </source>
</evidence>
<dbReference type="OMA" id="PECIHRI"/>
<feature type="compositionally biased region" description="Polar residues" evidence="1">
    <location>
        <begin position="1790"/>
        <end position="1816"/>
    </location>
</feature>
<feature type="region of interest" description="Disordered" evidence="1">
    <location>
        <begin position="1304"/>
        <end position="1361"/>
    </location>
</feature>
<feature type="region of interest" description="Disordered" evidence="1">
    <location>
        <begin position="758"/>
        <end position="872"/>
    </location>
</feature>
<dbReference type="Proteomes" id="UP000005207">
    <property type="component" value="Linkage group LG18"/>
</dbReference>
<dbReference type="Ensembl" id="ENSONIT00000044997.1">
    <property type="protein sequence ID" value="ENSONIP00000074538.1"/>
    <property type="gene ID" value="ENSONIG00000009695.2"/>
</dbReference>
<feature type="compositionally biased region" description="Polar residues" evidence="1">
    <location>
        <begin position="1530"/>
        <end position="1549"/>
    </location>
</feature>
<keyword evidence="3" id="KW-1185">Reference proteome</keyword>
<protein>
    <submittedName>
        <fullName evidence="2">Sickle tail protein</fullName>
    </submittedName>
</protein>
<dbReference type="GO" id="GO:0005737">
    <property type="term" value="C:cytoplasm"/>
    <property type="evidence" value="ECO:0007669"/>
    <property type="project" value="TreeGrafter"/>
</dbReference>
<dbReference type="PANTHER" id="PTHR22741">
    <property type="entry name" value="P140CAP/SNIP-RELATED"/>
    <property type="match status" value="1"/>
</dbReference>
<dbReference type="GeneTree" id="ENSGT00940000156098"/>
<reference evidence="2" key="3">
    <citation type="submission" date="2025-09" db="UniProtKB">
        <authorList>
            <consortium name="Ensembl"/>
        </authorList>
    </citation>
    <scope>IDENTIFICATION</scope>
</reference>
<feature type="region of interest" description="Disordered" evidence="1">
    <location>
        <begin position="1714"/>
        <end position="1816"/>
    </location>
</feature>
<dbReference type="Gene3D" id="1.20.58.1540">
    <property type="entry name" value="Actin interacting protein 3, C-terminal domain"/>
    <property type="match status" value="1"/>
</dbReference>
<feature type="region of interest" description="Disordered" evidence="1">
    <location>
        <begin position="1392"/>
        <end position="1411"/>
    </location>
</feature>
<proteinExistence type="predicted"/>
<feature type="compositionally biased region" description="Low complexity" evidence="1">
    <location>
        <begin position="975"/>
        <end position="989"/>
    </location>
</feature>
<feature type="compositionally biased region" description="Basic and acidic residues" evidence="1">
    <location>
        <begin position="996"/>
        <end position="1017"/>
    </location>
</feature>
<organism evidence="2 3">
    <name type="scientific">Oreochromis niloticus</name>
    <name type="common">Nile tilapia</name>
    <name type="synonym">Tilapia nilotica</name>
    <dbReference type="NCBI Taxonomy" id="8128"/>
    <lineage>
        <taxon>Eukaryota</taxon>
        <taxon>Metazoa</taxon>
        <taxon>Chordata</taxon>
        <taxon>Craniata</taxon>
        <taxon>Vertebrata</taxon>
        <taxon>Euteleostomi</taxon>
        <taxon>Actinopterygii</taxon>
        <taxon>Neopterygii</taxon>
        <taxon>Teleostei</taxon>
        <taxon>Neoteleostei</taxon>
        <taxon>Acanthomorphata</taxon>
        <taxon>Ovalentaria</taxon>
        <taxon>Cichlomorphae</taxon>
        <taxon>Cichliformes</taxon>
        <taxon>Cichlidae</taxon>
        <taxon>African cichlids</taxon>
        <taxon>Pseudocrenilabrinae</taxon>
        <taxon>Oreochromini</taxon>
        <taxon>Oreochromis</taxon>
    </lineage>
</organism>
<feature type="compositionally biased region" description="Polar residues" evidence="1">
    <location>
        <begin position="731"/>
        <end position="741"/>
    </location>
</feature>
<feature type="compositionally biased region" description="Polar residues" evidence="1">
    <location>
        <begin position="860"/>
        <end position="872"/>
    </location>
</feature>
<name>A0A669ESY0_ORENI</name>
<feature type="compositionally biased region" description="Basic and acidic residues" evidence="1">
    <location>
        <begin position="821"/>
        <end position="830"/>
    </location>
</feature>
<feature type="compositionally biased region" description="Polar residues" evidence="1">
    <location>
        <begin position="758"/>
        <end position="771"/>
    </location>
</feature>
<dbReference type="InterPro" id="IPR051825">
    <property type="entry name" value="SRCIN1"/>
</dbReference>
<feature type="compositionally biased region" description="Polar residues" evidence="1">
    <location>
        <begin position="936"/>
        <end position="965"/>
    </location>
</feature>
<dbReference type="PANTHER" id="PTHR22741:SF11">
    <property type="entry name" value="SICKLE TAIL PROTEIN HOMOLOG"/>
    <property type="match status" value="1"/>
</dbReference>
<feature type="compositionally biased region" description="Basic and acidic residues" evidence="1">
    <location>
        <begin position="1744"/>
        <end position="1763"/>
    </location>
</feature>
<reference evidence="2" key="2">
    <citation type="submission" date="2025-08" db="UniProtKB">
        <authorList>
            <consortium name="Ensembl"/>
        </authorList>
    </citation>
    <scope>IDENTIFICATION</scope>
</reference>
<feature type="compositionally biased region" description="Polar residues" evidence="1">
    <location>
        <begin position="1338"/>
        <end position="1361"/>
    </location>
</feature>
<dbReference type="InParanoid" id="A0A669ESY0"/>
<feature type="region of interest" description="Disordered" evidence="1">
    <location>
        <begin position="1101"/>
        <end position="1152"/>
    </location>
</feature>
<evidence type="ECO:0000313" key="3">
    <source>
        <dbReference type="Proteomes" id="UP000005207"/>
    </source>
</evidence>
<feature type="compositionally biased region" description="Polar residues" evidence="1">
    <location>
        <begin position="1557"/>
        <end position="1574"/>
    </location>
</feature>
<feature type="compositionally biased region" description="Basic and acidic residues" evidence="1">
    <location>
        <begin position="1714"/>
        <end position="1731"/>
    </location>
</feature>
<feature type="compositionally biased region" description="Basic and acidic residues" evidence="1">
    <location>
        <begin position="1307"/>
        <end position="1335"/>
    </location>
</feature>
<feature type="region of interest" description="Disordered" evidence="1">
    <location>
        <begin position="706"/>
        <end position="741"/>
    </location>
</feature>
<accession>A0A669ESY0</accession>
<feature type="compositionally biased region" description="Pro residues" evidence="1">
    <location>
        <begin position="1020"/>
        <end position="1029"/>
    </location>
</feature>
<feature type="region of interest" description="Disordered" evidence="1">
    <location>
        <begin position="1500"/>
        <end position="1580"/>
    </location>
</feature>
<feature type="region of interest" description="Disordered" evidence="1">
    <location>
        <begin position="936"/>
        <end position="1088"/>
    </location>
</feature>
<feature type="compositionally biased region" description="Low complexity" evidence="1">
    <location>
        <begin position="1765"/>
        <end position="1779"/>
    </location>
</feature>
<feature type="compositionally biased region" description="Polar residues" evidence="1">
    <location>
        <begin position="1131"/>
        <end position="1144"/>
    </location>
</feature>
<sequence length="1816" mass="198097">MSGGEMIPLSAAFTRGSKARASLPVGRSSGQTRGWPLGVLFLQYGEETKKVWVPTEISSQDALRALFVTAFPQQLTMKMLQSPNMAIYIKDTTRNVYYDLEDIRNITPNSFLKVYHKDPEHVFKHHAKSASVGGKIPREVLYGSHSPVHTLSSSSRGTLQSLQGSMSPPMARSMPSSPSRMPYGGGGSGGVRDPSTTLAQTLRLSGAGRSSAICTSSAILLRRDVKPDENVDSSKVMALVVRGEGGPHPDSYCASLQDGIGRRSISSQCSAPPSLTTDVVNVGVLGIPAGLQQYRASIKPLMGYGDSQSNLEDGTHSLHRRKSRRYAGGQLPPMGTKILPSSPHRLSEVRMFDGGQIIGGVGLVSPEKKSLIRRSLGQDYNSATLEIISSSRGSGSSSSTSSVFADSPVGQTKRLFQGHMNASNAQSERIKAMEEQIASLTGLVHHALSIGPGDKDAVSESPECNLINNRLGVSSEPQNPAALTDSFTSIHPAPRAPASDSRMQQRLVSAKRNVCELRFQLNQLRQLQLSNQETVSSTLQMAGHELVVLMCDRLAQFEEAAFRQRAELEEERTLYLAEEERILTQLSELEDYVDHLQRSSITGTSQLSVTLRDIEEGAMSLRGVGETLAILKGEFPELQMKMRLVLRQEVEAMRFLKEEPLKMDSMLKRVKALTDTLSSLRRCVSESVPSPRSIQLEPVEAVELGNRPAKTQSLQNSPKPQPRSSVRLPQLTPSLSGSQAETSLVGLPSAIVAHGTKSTAPSVVQTSQNSPGLPLKPIPGRHSPTVAKVHPRSREGSPALQRRTGLQESDELDQLAPTPAEHTHSERTMTTEKQTQGHSLSGKASCMSQSSPSRVKKPANFSSSHTQPPSTSIDFNQVLQEVQASVMESIPSLDVSEFRVNNSASQHTARLASKSEQNTPLNLTLQGEDQALVFASQQDTPSKQSDQGDSTNLKPPNTAPASVSQLPAAAVDLQSSAGLSATSSASPGAECSSRPQVEKPRRSSLDKEMKHSPDRAGKSPPLPPPPPPPRRIHAVTSVLTTGRSGEVVFVTRKEPVGVQSAQDEADKEKELSLVPQLKPPRQPPEVKHKPQMFTAAPLAISTSAPAAVSAQRQEEEEEEEEKFLKELQVTELANKSHSSGGNKQNAKKERTSLNSQVANELAICDQQSDPQLCFTNDYPLKLITAAGLKAHREGGENCLAENKVETVIEQVPSCPTVKDVEIFPLGTLKDVKRFWNDEEEPTSSQDKDIKINELRVGRVSQKENIRTPNQVKEFVGQVSSPAAKEKKVKVTTVVTLQKENIQGCAKSPKDMNETAKEASEKKSNVIVETREKERTSGPPVQQNTSLRPDQECVTSTSVTKSSPFSPILNCSSKQGNLEQTVLVSGNQLQYTEDGGSLSCDEAGEGPPPPPPQICKYSRIISKTRIRPQSKEETLAKMNGSQIQTVSGDTAGEPTYVRHENHGFEDGNDQFDRKPIIVILNQPVDIQSAYKRLSTIFESEEDTDGIFSPESISDEEKTKQEEEEQGIRKSGITNINIGSLTTGDGQNPPQIQHEGPSTDKSSVLENQGQTKSPSLKKTETKRKFKFKFPKNRLTAFSQAIRTGNRGKQNREEVVVDEEEVAEYGTTVKETKSQTNESQMFKINKMEQMNLDKSNACDRDINIFSYINTRHSESHNWVEELCKNTFDSIDSLEKSIKQLEISVESITAPASLCDSTDKAQLKRKIKQEQERSPSKRSATQITKGTDPPESKKAKPQTARDTDRNGSKKQTSSSTSSSSALRSHAKSHRASGSPENTPKGQQQITQKQASQPRLVSTPR</sequence>
<reference evidence="3" key="1">
    <citation type="submission" date="2012-01" db="EMBL/GenBank/DDBJ databases">
        <title>The Genome Sequence of Oreochromis niloticus (Nile Tilapia).</title>
        <authorList>
            <consortium name="Broad Institute Genome Assembly Team"/>
            <consortium name="Broad Institute Sequencing Platform"/>
            <person name="Di Palma F."/>
            <person name="Johnson J."/>
            <person name="Lander E.S."/>
            <person name="Lindblad-Toh K."/>
        </authorList>
    </citation>
    <scope>NUCLEOTIDE SEQUENCE [LARGE SCALE GENOMIC DNA]</scope>
</reference>
<gene>
    <name evidence="2" type="primary">si:ch211-207d6.2</name>
</gene>
<feature type="compositionally biased region" description="Low complexity" evidence="1">
    <location>
        <begin position="164"/>
        <end position="182"/>
    </location>
</feature>
<evidence type="ECO:0000313" key="2">
    <source>
        <dbReference type="Ensembl" id="ENSONIP00000074538.1"/>
    </source>
</evidence>
<feature type="compositionally biased region" description="Polar residues" evidence="1">
    <location>
        <begin position="709"/>
        <end position="724"/>
    </location>
</feature>
<feature type="region of interest" description="Disordered" evidence="1">
    <location>
        <begin position="148"/>
        <end position="193"/>
    </location>
</feature>